<feature type="domain" description="Glycosyltransferase 2-like" evidence="1">
    <location>
        <begin position="7"/>
        <end position="165"/>
    </location>
</feature>
<evidence type="ECO:0000259" key="1">
    <source>
        <dbReference type="Pfam" id="PF00535"/>
    </source>
</evidence>
<accession>A0A1M6W4N3</accession>
<dbReference type="AlphaFoldDB" id="A0A1M6W4N3"/>
<protein>
    <submittedName>
        <fullName evidence="2">Glycosyltransferase involved in cell wall bisynthesis</fullName>
    </submittedName>
</protein>
<dbReference type="SUPFAM" id="SSF53448">
    <property type="entry name" value="Nucleotide-diphospho-sugar transferases"/>
    <property type="match status" value="1"/>
</dbReference>
<dbReference type="InterPro" id="IPR001173">
    <property type="entry name" value="Glyco_trans_2-like"/>
</dbReference>
<gene>
    <name evidence="2" type="ORF">SAMN04488028_110124</name>
</gene>
<dbReference type="PANTHER" id="PTHR22916">
    <property type="entry name" value="GLYCOSYLTRANSFERASE"/>
    <property type="match status" value="1"/>
</dbReference>
<sequence length="317" mass="37183">MNNPLVSILLPAYNAAPYIKEAIDSLLNQTYENFELLIADDASTDSTRAIIDSYKDSRVKTFHNSVNLKKPRTVQNLFENCTGAIITIHDADDISHPTRFEEIIPIFKKRTDIYMCGHEIERVTEKGTPLGLFRKKATDSGKIIEMMRRDNTDGDASVFIRREVLEQLGVIYRPYFQNNMDYDLALRIIENYKTTNIQKSLYYYRNVPNSISKGIPTYHKLITQQVTQHLAKERESGKKDALEREDLAFIKDLERKFSQPYLLDKTLHLRKMAEFFMYVKMNKSAINYMYLAIRQEPLKISNWRTLQYCIRKTLFKF</sequence>
<dbReference type="GO" id="GO:0016758">
    <property type="term" value="F:hexosyltransferase activity"/>
    <property type="evidence" value="ECO:0007669"/>
    <property type="project" value="UniProtKB-ARBA"/>
</dbReference>
<keyword evidence="2" id="KW-0808">Transferase</keyword>
<evidence type="ECO:0000313" key="2">
    <source>
        <dbReference type="EMBL" id="SHK88687.1"/>
    </source>
</evidence>
<dbReference type="CDD" id="cd00761">
    <property type="entry name" value="Glyco_tranf_GTA_type"/>
    <property type="match status" value="1"/>
</dbReference>
<dbReference type="Pfam" id="PF00535">
    <property type="entry name" value="Glycos_transf_2"/>
    <property type="match status" value="1"/>
</dbReference>
<dbReference type="PANTHER" id="PTHR22916:SF3">
    <property type="entry name" value="UDP-GLCNAC:BETAGAL BETA-1,3-N-ACETYLGLUCOSAMINYLTRANSFERASE-LIKE PROTEIN 1"/>
    <property type="match status" value="1"/>
</dbReference>
<evidence type="ECO:0000313" key="3">
    <source>
        <dbReference type="Proteomes" id="UP000184474"/>
    </source>
</evidence>
<dbReference type="Proteomes" id="UP000184474">
    <property type="component" value="Unassembled WGS sequence"/>
</dbReference>
<dbReference type="EMBL" id="FRAA01000010">
    <property type="protein sequence ID" value="SHK88687.1"/>
    <property type="molecule type" value="Genomic_DNA"/>
</dbReference>
<dbReference type="Gene3D" id="3.90.550.10">
    <property type="entry name" value="Spore Coat Polysaccharide Biosynthesis Protein SpsA, Chain A"/>
    <property type="match status" value="1"/>
</dbReference>
<dbReference type="STRING" id="156994.SAMN04488028_110124"/>
<organism evidence="2 3">
    <name type="scientific">Reichenbachiella agariperforans</name>
    <dbReference type="NCBI Taxonomy" id="156994"/>
    <lineage>
        <taxon>Bacteria</taxon>
        <taxon>Pseudomonadati</taxon>
        <taxon>Bacteroidota</taxon>
        <taxon>Cytophagia</taxon>
        <taxon>Cytophagales</taxon>
        <taxon>Reichenbachiellaceae</taxon>
        <taxon>Reichenbachiella</taxon>
    </lineage>
</organism>
<dbReference type="RefSeq" id="WP_073125245.1">
    <property type="nucleotide sequence ID" value="NZ_FRAA01000010.1"/>
</dbReference>
<keyword evidence="3" id="KW-1185">Reference proteome</keyword>
<name>A0A1M6W4N3_REIAG</name>
<proteinExistence type="predicted"/>
<dbReference type="InterPro" id="IPR029044">
    <property type="entry name" value="Nucleotide-diphossugar_trans"/>
</dbReference>
<reference evidence="3" key="1">
    <citation type="submission" date="2016-11" db="EMBL/GenBank/DDBJ databases">
        <authorList>
            <person name="Varghese N."/>
            <person name="Submissions S."/>
        </authorList>
    </citation>
    <scope>NUCLEOTIDE SEQUENCE [LARGE SCALE GENOMIC DNA]</scope>
    <source>
        <strain evidence="3">DSM 26134</strain>
    </source>
</reference>